<dbReference type="RefSeq" id="XP_053028239.1">
    <property type="nucleotide sequence ID" value="XM_053164253.1"/>
</dbReference>
<gene>
    <name evidence="3" type="ORF">PtA15_17A166</name>
</gene>
<accession>A0ABY7D4Y1</accession>
<dbReference type="EMBL" id="CP110437">
    <property type="protein sequence ID" value="WAQ92684.1"/>
    <property type="molecule type" value="Genomic_DNA"/>
</dbReference>
<evidence type="ECO:0000256" key="1">
    <source>
        <dbReference type="SAM" id="MobiDB-lite"/>
    </source>
</evidence>
<reference evidence="3" key="1">
    <citation type="submission" date="2022-10" db="EMBL/GenBank/DDBJ databases">
        <title>Puccinia triticina Genome sequencing and assembly.</title>
        <authorList>
            <person name="Li C."/>
        </authorList>
    </citation>
    <scope>NUCLEOTIDE SEQUENCE</scope>
    <source>
        <strain evidence="3">Pt15</strain>
    </source>
</reference>
<name>A0ABY7D4Y1_9BASI</name>
<feature type="chain" id="PRO_5045111367" evidence="2">
    <location>
        <begin position="22"/>
        <end position="97"/>
    </location>
</feature>
<feature type="compositionally biased region" description="Basic residues" evidence="1">
    <location>
        <begin position="86"/>
        <end position="97"/>
    </location>
</feature>
<protein>
    <submittedName>
        <fullName evidence="3">Uncharacterized protein</fullName>
    </submittedName>
</protein>
<feature type="region of interest" description="Disordered" evidence="1">
    <location>
        <begin position="73"/>
        <end position="97"/>
    </location>
</feature>
<organism evidence="3 4">
    <name type="scientific">Puccinia triticina</name>
    <dbReference type="NCBI Taxonomy" id="208348"/>
    <lineage>
        <taxon>Eukaryota</taxon>
        <taxon>Fungi</taxon>
        <taxon>Dikarya</taxon>
        <taxon>Basidiomycota</taxon>
        <taxon>Pucciniomycotina</taxon>
        <taxon>Pucciniomycetes</taxon>
        <taxon>Pucciniales</taxon>
        <taxon>Pucciniaceae</taxon>
        <taxon>Puccinia</taxon>
    </lineage>
</organism>
<sequence length="97" mass="10420">MARSISILAASLALLIGNIHGQVAMTFMYGQTNGLTGKGFGTMDGAPRDISTITKNPITRDANLFDDAMSKMSPKDLQALTSPPAKGKRRSLLQLRR</sequence>
<keyword evidence="4" id="KW-1185">Reference proteome</keyword>
<feature type="signal peptide" evidence="2">
    <location>
        <begin position="1"/>
        <end position="21"/>
    </location>
</feature>
<evidence type="ECO:0000256" key="2">
    <source>
        <dbReference type="SAM" id="SignalP"/>
    </source>
</evidence>
<proteinExistence type="predicted"/>
<evidence type="ECO:0000313" key="4">
    <source>
        <dbReference type="Proteomes" id="UP001164743"/>
    </source>
</evidence>
<keyword evidence="2" id="KW-0732">Signal</keyword>
<dbReference type="Proteomes" id="UP001164743">
    <property type="component" value="Chromosome 17A"/>
</dbReference>
<evidence type="ECO:0000313" key="3">
    <source>
        <dbReference type="EMBL" id="WAQ92684.1"/>
    </source>
</evidence>
<dbReference type="GeneID" id="77805148"/>